<evidence type="ECO:0000313" key="2">
    <source>
        <dbReference type="Proteomes" id="UP000267081"/>
    </source>
</evidence>
<dbReference type="OrthoDB" id="3634028at2"/>
<dbReference type="AlphaFoldDB" id="A0A3R9F3T4"/>
<accession>A0A3R9F3T4</accession>
<comment type="caution">
    <text evidence="1">The sequence shown here is derived from an EMBL/GenBank/DDBJ whole genome shotgun (WGS) entry which is preliminary data.</text>
</comment>
<evidence type="ECO:0000313" key="1">
    <source>
        <dbReference type="EMBL" id="RSD10284.1"/>
    </source>
</evidence>
<name>A0A3R9F3T4_9PSEU</name>
<organism evidence="1 2">
    <name type="scientific">Amycolatopsis eburnea</name>
    <dbReference type="NCBI Taxonomy" id="2267691"/>
    <lineage>
        <taxon>Bacteria</taxon>
        <taxon>Bacillati</taxon>
        <taxon>Actinomycetota</taxon>
        <taxon>Actinomycetes</taxon>
        <taxon>Pseudonocardiales</taxon>
        <taxon>Pseudonocardiaceae</taxon>
        <taxon>Amycolatopsis</taxon>
    </lineage>
</organism>
<keyword evidence="2" id="KW-1185">Reference proteome</keyword>
<dbReference type="Proteomes" id="UP000267081">
    <property type="component" value="Unassembled WGS sequence"/>
</dbReference>
<reference evidence="1 2" key="1">
    <citation type="submission" date="2018-12" db="EMBL/GenBank/DDBJ databases">
        <title>Amycolatopsis eburnea sp. nov. actinomycete associate with arbuscular mycorrhiza fungal spore.</title>
        <authorList>
            <person name="Lumyong S."/>
            <person name="Chaiya L."/>
        </authorList>
    </citation>
    <scope>NUCLEOTIDE SEQUENCE [LARGE SCALE GENOMIC DNA]</scope>
    <source>
        <strain evidence="1 2">GLM-1</strain>
    </source>
</reference>
<protein>
    <submittedName>
        <fullName evidence="1">Uncharacterized protein</fullName>
    </submittedName>
</protein>
<proteinExistence type="predicted"/>
<sequence length="102" mass="11077">MMPRQIWVLLGWSPIHGVASTPVGVLGIDEPEVFVEWVPREHTASRIWRERLAGAGPAEVVERITGWAETAVASAARVEPLLDGELADVVRAQVDDVLGSAR</sequence>
<dbReference type="EMBL" id="RSEC01000060">
    <property type="protein sequence ID" value="RSD10284.1"/>
    <property type="molecule type" value="Genomic_DNA"/>
</dbReference>
<gene>
    <name evidence="1" type="ORF">EIY87_35960</name>
</gene>